<dbReference type="STRING" id="1314783.A0A165SXP9"/>
<proteinExistence type="predicted"/>
<dbReference type="PANTHER" id="PTHR47098">
    <property type="entry name" value="PROTEIN MAK32"/>
    <property type="match status" value="1"/>
</dbReference>
<dbReference type="Proteomes" id="UP000076727">
    <property type="component" value="Unassembled WGS sequence"/>
</dbReference>
<name>A0A165SXP9_9APHY</name>
<evidence type="ECO:0000259" key="1">
    <source>
        <dbReference type="Pfam" id="PF00294"/>
    </source>
</evidence>
<feature type="domain" description="Carbohydrate kinase PfkB" evidence="1">
    <location>
        <begin position="185"/>
        <end position="319"/>
    </location>
</feature>
<dbReference type="AlphaFoldDB" id="A0A165SXP9"/>
<keyword evidence="2" id="KW-0418">Kinase</keyword>
<gene>
    <name evidence="2" type="ORF">DAEQUDRAFT_743659</name>
</gene>
<dbReference type="SUPFAM" id="SSF53613">
    <property type="entry name" value="Ribokinase-like"/>
    <property type="match status" value="1"/>
</dbReference>
<dbReference type="GO" id="GO:0016301">
    <property type="term" value="F:kinase activity"/>
    <property type="evidence" value="ECO:0007669"/>
    <property type="project" value="UniProtKB-KW"/>
</dbReference>
<dbReference type="OrthoDB" id="497927at2759"/>
<dbReference type="PANTHER" id="PTHR47098:SF2">
    <property type="entry name" value="PROTEIN MAK32"/>
    <property type="match status" value="1"/>
</dbReference>
<dbReference type="EMBL" id="KV429040">
    <property type="protein sequence ID" value="KZT72640.1"/>
    <property type="molecule type" value="Genomic_DNA"/>
</dbReference>
<evidence type="ECO:0000313" key="3">
    <source>
        <dbReference type="Proteomes" id="UP000076727"/>
    </source>
</evidence>
<dbReference type="Gene3D" id="3.40.1190.20">
    <property type="match status" value="1"/>
</dbReference>
<protein>
    <submittedName>
        <fullName evidence="2">Ribokinase-like protein</fullName>
    </submittedName>
</protein>
<dbReference type="InterPro" id="IPR029056">
    <property type="entry name" value="Ribokinase-like"/>
</dbReference>
<keyword evidence="2" id="KW-0808">Transferase</keyword>
<reference evidence="2 3" key="1">
    <citation type="journal article" date="2016" name="Mol. Biol. Evol.">
        <title>Comparative Genomics of Early-Diverging Mushroom-Forming Fungi Provides Insights into the Origins of Lignocellulose Decay Capabilities.</title>
        <authorList>
            <person name="Nagy L.G."/>
            <person name="Riley R."/>
            <person name="Tritt A."/>
            <person name="Adam C."/>
            <person name="Daum C."/>
            <person name="Floudas D."/>
            <person name="Sun H."/>
            <person name="Yadav J.S."/>
            <person name="Pangilinan J."/>
            <person name="Larsson K.H."/>
            <person name="Matsuura K."/>
            <person name="Barry K."/>
            <person name="Labutti K."/>
            <person name="Kuo R."/>
            <person name="Ohm R.A."/>
            <person name="Bhattacharya S.S."/>
            <person name="Shirouzu T."/>
            <person name="Yoshinaga Y."/>
            <person name="Martin F.M."/>
            <person name="Grigoriev I.V."/>
            <person name="Hibbett D.S."/>
        </authorList>
    </citation>
    <scope>NUCLEOTIDE SEQUENCE [LARGE SCALE GENOMIC DNA]</scope>
    <source>
        <strain evidence="2 3">L-15889</strain>
    </source>
</reference>
<sequence>MAAVHHPRVFTTLGMFIIDEFQFHDEEDRPTGRSLPAQESSKSDACIIHIGGGGTYAAIGARIWLPPDKVGMIIDRGADFPEHIQQKLDDYGPDMWLFRDSKERVTTRALNSYRGENRGFEYLTPRIRLTPRDLLDTKLWCPEMLHFICSPTRASAIISEVKENEDWNPVTIYEPIPYRCVPEELQSLIKVLPSISVLSPNADEAMSLLSMSGSPSKPLVEEACRQFLEYGVGPEGDGAVIIRGGALGAYVATRKGGGQWIPAFWSEAEAPDRVVDVTGAGNSFLGGLGAGLALLGGNIIEAALYATVSASFTIEQEGLPQLTETRVEGGSVIEHWNGDSPHKRLKELQERLHRQRDM</sequence>
<keyword evidence="3" id="KW-1185">Reference proteome</keyword>
<accession>A0A165SXP9</accession>
<evidence type="ECO:0000313" key="2">
    <source>
        <dbReference type="EMBL" id="KZT72640.1"/>
    </source>
</evidence>
<organism evidence="2 3">
    <name type="scientific">Daedalea quercina L-15889</name>
    <dbReference type="NCBI Taxonomy" id="1314783"/>
    <lineage>
        <taxon>Eukaryota</taxon>
        <taxon>Fungi</taxon>
        <taxon>Dikarya</taxon>
        <taxon>Basidiomycota</taxon>
        <taxon>Agaricomycotina</taxon>
        <taxon>Agaricomycetes</taxon>
        <taxon>Polyporales</taxon>
        <taxon>Fomitopsis</taxon>
    </lineage>
</organism>
<dbReference type="InterPro" id="IPR011611">
    <property type="entry name" value="PfkB_dom"/>
</dbReference>
<dbReference type="Pfam" id="PF00294">
    <property type="entry name" value="PfkB"/>
    <property type="match status" value="1"/>
</dbReference>